<keyword evidence="4" id="KW-0539">Nucleus</keyword>
<keyword evidence="6" id="KW-1185">Reference proteome</keyword>
<sequence length="515" mass="58064">MEQTYQGMLDGEQPMPTNLMLLFSIFSGAALVWSPRLLENLNATQDEARAAFNNYCRLAISILEHPLEPVQPSTTAIVAIATLAHLLANTVGYSVKIGLLQTRCFLMTQALQIHRLDTAQAQEERRVKGCDMIEVEVQRRFWWNMVASDWLSSFSGRAHEGTYMFQPRHMRVNYPSNTDDELLTAIGIQQDLPSSVPTAMSGPLQRIRLATLCREMVDALPSILLDTQEPEYEVILALDKKCHECFEKMPDFYQMNSESIQRNQDICKERPYITWQRINFHFSVHTRLCRLHRHYHLEGMTNPKYAYSHSACIRSAQAVLELRRAMDDIDPEDGGYPARFWRVAQHVFLAALILATDVSFNPNAPDAEARKTKVLAAYKTLEKSKQESGSLIEGVQRNMQTLMSTLQKQQPRISTSQPRYLTGMKQLSVAARETGLNSTLTSGPGELSTTNEVDQSLQMQSGCTPSGGLTDDIGEEGWQQLWSDFVAVAPDLDVPQWNSLLNDIDFGSGWLDGPV</sequence>
<dbReference type="PANTHER" id="PTHR31001">
    <property type="entry name" value="UNCHARACTERIZED TRANSCRIPTIONAL REGULATORY PROTEIN"/>
    <property type="match status" value="1"/>
</dbReference>
<protein>
    <recommendedName>
        <fullName evidence="7">Transcription factor domain-containing protein</fullName>
    </recommendedName>
</protein>
<organism evidence="5 6">
    <name type="scientific">Penicillium antarcticum</name>
    <dbReference type="NCBI Taxonomy" id="416450"/>
    <lineage>
        <taxon>Eukaryota</taxon>
        <taxon>Fungi</taxon>
        <taxon>Dikarya</taxon>
        <taxon>Ascomycota</taxon>
        <taxon>Pezizomycotina</taxon>
        <taxon>Eurotiomycetes</taxon>
        <taxon>Eurotiomycetidae</taxon>
        <taxon>Eurotiales</taxon>
        <taxon>Aspergillaceae</taxon>
        <taxon>Penicillium</taxon>
    </lineage>
</organism>
<evidence type="ECO:0000256" key="1">
    <source>
        <dbReference type="ARBA" id="ARBA00004123"/>
    </source>
</evidence>
<accession>A0A1V6QCP5</accession>
<proteinExistence type="predicted"/>
<dbReference type="InterPro" id="IPR050613">
    <property type="entry name" value="Sec_Metabolite_Reg"/>
</dbReference>
<dbReference type="Proteomes" id="UP000191672">
    <property type="component" value="Unassembled WGS sequence"/>
</dbReference>
<keyword evidence="3" id="KW-0804">Transcription</keyword>
<gene>
    <name evidence="5" type="ORF">PENANT_c006G11183</name>
</gene>
<evidence type="ECO:0008006" key="7">
    <source>
        <dbReference type="Google" id="ProtNLM"/>
    </source>
</evidence>
<name>A0A1V6QCP5_9EURO</name>
<dbReference type="GO" id="GO:0005634">
    <property type="term" value="C:nucleus"/>
    <property type="evidence" value="ECO:0007669"/>
    <property type="project" value="UniProtKB-SubCell"/>
</dbReference>
<evidence type="ECO:0000313" key="5">
    <source>
        <dbReference type="EMBL" id="OQD86979.1"/>
    </source>
</evidence>
<comment type="subcellular location">
    <subcellularLocation>
        <location evidence="1">Nucleus</location>
    </subcellularLocation>
</comment>
<comment type="caution">
    <text evidence="5">The sequence shown here is derived from an EMBL/GenBank/DDBJ whole genome shotgun (WGS) entry which is preliminary data.</text>
</comment>
<dbReference type="STRING" id="416450.A0A1V6QCP5"/>
<reference evidence="6" key="1">
    <citation type="journal article" date="2017" name="Nat. Microbiol.">
        <title>Global analysis of biosynthetic gene clusters reveals vast potential of secondary metabolite production in Penicillium species.</title>
        <authorList>
            <person name="Nielsen J.C."/>
            <person name="Grijseels S."/>
            <person name="Prigent S."/>
            <person name="Ji B."/>
            <person name="Dainat J."/>
            <person name="Nielsen K.F."/>
            <person name="Frisvad J.C."/>
            <person name="Workman M."/>
            <person name="Nielsen J."/>
        </authorList>
    </citation>
    <scope>NUCLEOTIDE SEQUENCE [LARGE SCALE GENOMIC DNA]</scope>
    <source>
        <strain evidence="6">IBT 31811</strain>
    </source>
</reference>
<evidence type="ECO:0000256" key="4">
    <source>
        <dbReference type="ARBA" id="ARBA00023242"/>
    </source>
</evidence>
<evidence type="ECO:0000256" key="2">
    <source>
        <dbReference type="ARBA" id="ARBA00023015"/>
    </source>
</evidence>
<evidence type="ECO:0000313" key="6">
    <source>
        <dbReference type="Proteomes" id="UP000191672"/>
    </source>
</evidence>
<dbReference type="PANTHER" id="PTHR31001:SF90">
    <property type="entry name" value="CENTROMERE DNA-BINDING PROTEIN COMPLEX CBF3 SUBUNIT B"/>
    <property type="match status" value="1"/>
</dbReference>
<evidence type="ECO:0000256" key="3">
    <source>
        <dbReference type="ARBA" id="ARBA00023163"/>
    </source>
</evidence>
<keyword evidence="2" id="KW-0805">Transcription regulation</keyword>
<dbReference type="EMBL" id="MDYN01000006">
    <property type="protein sequence ID" value="OQD86979.1"/>
    <property type="molecule type" value="Genomic_DNA"/>
</dbReference>
<dbReference type="AlphaFoldDB" id="A0A1V6QCP5"/>
<dbReference type="CDD" id="cd12148">
    <property type="entry name" value="fungal_TF_MHR"/>
    <property type="match status" value="1"/>
</dbReference>